<name>A0A9N9QI37_9CUCU</name>
<proteinExistence type="predicted"/>
<dbReference type="OrthoDB" id="424974at2759"/>
<dbReference type="Pfam" id="PF01266">
    <property type="entry name" value="DAO"/>
    <property type="match status" value="1"/>
</dbReference>
<dbReference type="InterPro" id="IPR036188">
    <property type="entry name" value="FAD/NAD-bd_sf"/>
</dbReference>
<accession>A0A9N9QI37</accession>
<dbReference type="GO" id="GO:0005739">
    <property type="term" value="C:mitochondrion"/>
    <property type="evidence" value="ECO:0007669"/>
    <property type="project" value="GOC"/>
</dbReference>
<dbReference type="Proteomes" id="UP001152799">
    <property type="component" value="Chromosome 7"/>
</dbReference>
<reference evidence="2" key="1">
    <citation type="submission" date="2022-01" db="EMBL/GenBank/DDBJ databases">
        <authorList>
            <person name="King R."/>
        </authorList>
    </citation>
    <scope>NUCLEOTIDE SEQUENCE</scope>
</reference>
<dbReference type="PANTHER" id="PTHR13847">
    <property type="entry name" value="SARCOSINE DEHYDROGENASE-RELATED"/>
    <property type="match status" value="1"/>
</dbReference>
<evidence type="ECO:0000259" key="1">
    <source>
        <dbReference type="Pfam" id="PF01266"/>
    </source>
</evidence>
<evidence type="ECO:0000313" key="3">
    <source>
        <dbReference type="Proteomes" id="UP001152799"/>
    </source>
</evidence>
<evidence type="ECO:0000313" key="2">
    <source>
        <dbReference type="EMBL" id="CAG9771405.1"/>
    </source>
</evidence>
<dbReference type="Gene3D" id="3.30.9.10">
    <property type="entry name" value="D-Amino Acid Oxidase, subunit A, domain 2"/>
    <property type="match status" value="1"/>
</dbReference>
<dbReference type="FunFam" id="3.30.9.10:FF:000026">
    <property type="entry name" value="FAD-dependent oxidoreductase domain-containing protein 1"/>
    <property type="match status" value="1"/>
</dbReference>
<dbReference type="EMBL" id="OU892283">
    <property type="protein sequence ID" value="CAG9771405.1"/>
    <property type="molecule type" value="Genomic_DNA"/>
</dbReference>
<feature type="domain" description="FAD dependent oxidoreductase" evidence="1">
    <location>
        <begin position="70"/>
        <end position="454"/>
    </location>
</feature>
<dbReference type="SUPFAM" id="SSF51905">
    <property type="entry name" value="FAD/NAD(P)-binding domain"/>
    <property type="match status" value="1"/>
</dbReference>
<organism evidence="2 3">
    <name type="scientific">Ceutorhynchus assimilis</name>
    <name type="common">cabbage seed weevil</name>
    <dbReference type="NCBI Taxonomy" id="467358"/>
    <lineage>
        <taxon>Eukaryota</taxon>
        <taxon>Metazoa</taxon>
        <taxon>Ecdysozoa</taxon>
        <taxon>Arthropoda</taxon>
        <taxon>Hexapoda</taxon>
        <taxon>Insecta</taxon>
        <taxon>Pterygota</taxon>
        <taxon>Neoptera</taxon>
        <taxon>Endopterygota</taxon>
        <taxon>Coleoptera</taxon>
        <taxon>Polyphaga</taxon>
        <taxon>Cucujiformia</taxon>
        <taxon>Curculionidae</taxon>
        <taxon>Ceutorhynchinae</taxon>
        <taxon>Ceutorhynchus</taxon>
    </lineage>
</organism>
<dbReference type="InterPro" id="IPR006076">
    <property type="entry name" value="FAD-dep_OxRdtase"/>
</dbReference>
<dbReference type="PANTHER" id="PTHR13847:SF282">
    <property type="entry name" value="LETHAL (2) 37BB"/>
    <property type="match status" value="1"/>
</dbReference>
<dbReference type="AlphaFoldDB" id="A0A9N9QI37"/>
<sequence length="485" mass="53786">MLLTKASNPSIRLLLKRTFHNKNGKLLQRERRGENPITRTGRILLNDLKTGYKIITNPGKITKRFPSETDIVVIGGGAIGSSIAYWLKEKSNVDSFDVVVVEKDTSYSKSSTCLSVGGLRQQFSLSENIQMSLFGHEFIRTLKTRFGPHADVAFTPHGYLVLASEHGADQLLENAQLQKDLGAINVVLEKHQIKERFPWMNVDDVALGCLGLEKEGWFDPWSLLKLLQTGSEKKGAQYINGEVVGFEFRDVDMNIEGVQKYNTADQPSAVVVKMPDGELKTIRFSLCVIAAGAESGKVAEKLRIGTGQGILSVPLPVERRKRYVFVFDCEKNAPGLNTPMTIDYSGAYFRRDGLGGKFICGLSPDAENEPDTKDLEVNYEFFDQHVWPLLARRVDAFNAVKVKGAWGGFYEYNSFDENGIIGPHPAFTNVYIATGFSGHGIQQSPAIGRAVSELILDGNFQSIDLTRLGFDRMLLMKPLLEAGII</sequence>
<dbReference type="Gene3D" id="3.50.50.60">
    <property type="entry name" value="FAD/NAD(P)-binding domain"/>
    <property type="match status" value="1"/>
</dbReference>
<dbReference type="GO" id="GO:0032981">
    <property type="term" value="P:mitochondrial respiratory chain complex I assembly"/>
    <property type="evidence" value="ECO:0007669"/>
    <property type="project" value="TreeGrafter"/>
</dbReference>
<keyword evidence="3" id="KW-1185">Reference proteome</keyword>
<gene>
    <name evidence="2" type="ORF">CEUTPL_LOCUS11838</name>
</gene>
<protein>
    <recommendedName>
        <fullName evidence="1">FAD dependent oxidoreductase domain-containing protein</fullName>
    </recommendedName>
</protein>